<evidence type="ECO:0000256" key="4">
    <source>
        <dbReference type="ARBA" id="ARBA00022803"/>
    </source>
</evidence>
<proteinExistence type="inferred from homology"/>
<keyword evidence="3" id="KW-0677">Repeat</keyword>
<dbReference type="SUPFAM" id="SSF48452">
    <property type="entry name" value="TPR-like"/>
    <property type="match status" value="1"/>
</dbReference>
<dbReference type="InterPro" id="IPR051476">
    <property type="entry name" value="Bac_ResReg_Asp_Phosphatase"/>
</dbReference>
<keyword evidence="4 6" id="KW-0802">TPR repeat</keyword>
<feature type="repeat" description="TPR" evidence="6">
    <location>
        <begin position="160"/>
        <end position="193"/>
    </location>
</feature>
<dbReference type="PANTHER" id="PTHR46630">
    <property type="entry name" value="TETRATRICOPEPTIDE REPEAT PROTEIN 29"/>
    <property type="match status" value="1"/>
</dbReference>
<comment type="similarity">
    <text evidence="5">Belongs to the Rap family.</text>
</comment>
<keyword evidence="9" id="KW-1185">Reference proteome</keyword>
<feature type="transmembrane region" description="Helical" evidence="7">
    <location>
        <begin position="397"/>
        <end position="418"/>
    </location>
</feature>
<keyword evidence="7" id="KW-0472">Membrane</keyword>
<sequence length="455" mass="52745">MSINRVIALTLVVLCFSRVYASPRIDSLEMELAKAGNDQKLSLLWDLHNATYFTLPTKSLMFLNQLKEQAEQLNSKYWKAKYLYGKSIILIDQKLYGEAIGLSFKSASMFRELGEHQETADNLYNIGKMYSAAHEWDNSLFYFSETLQLYLKEGSSMFLPYTYLAIGRCYVKKGAYDKGYDAYIKAIEIFESRNDVQMLNWSYNLLGILMFEKGDYHEAKEYYNRSISFEGLKNLDRKRAMAINNIGEVLLAENRLKEARQHLNRSLKLKKQLNDADLILSTEITLSKLDQKEHLYDSIINRLIPAINGTHLDDYNENILEVLTLVTNAYENLSETYKQAHVDDIIRFSQMKDDQISYLKDLKENLEILNNKFIIELSVEQYTADEQLSQAGSKLNLAWTIFAITVLLLLLGGIILYLKYRKINAIKIEKTAILENVKRINQEGVDYIKSREPLY</sequence>
<dbReference type="Pfam" id="PF13424">
    <property type="entry name" value="TPR_12"/>
    <property type="match status" value="1"/>
</dbReference>
<dbReference type="GO" id="GO:0005737">
    <property type="term" value="C:cytoplasm"/>
    <property type="evidence" value="ECO:0007669"/>
    <property type="project" value="UniProtKB-SubCell"/>
</dbReference>
<comment type="subcellular location">
    <subcellularLocation>
        <location evidence="1">Cytoplasm</location>
    </subcellularLocation>
</comment>
<dbReference type="PROSITE" id="PS50005">
    <property type="entry name" value="TPR"/>
    <property type="match status" value="3"/>
</dbReference>
<keyword evidence="2" id="KW-0963">Cytoplasm</keyword>
<organism evidence="8 9">
    <name type="scientific">Fulvivirga marina</name>
    <dbReference type="NCBI Taxonomy" id="2494733"/>
    <lineage>
        <taxon>Bacteria</taxon>
        <taxon>Pseudomonadati</taxon>
        <taxon>Bacteroidota</taxon>
        <taxon>Cytophagia</taxon>
        <taxon>Cytophagales</taxon>
        <taxon>Fulvivirgaceae</taxon>
        <taxon>Fulvivirga</taxon>
    </lineage>
</organism>
<keyword evidence="7" id="KW-1133">Transmembrane helix</keyword>
<dbReference type="InterPro" id="IPR011990">
    <property type="entry name" value="TPR-like_helical_dom_sf"/>
</dbReference>
<evidence type="ECO:0000256" key="1">
    <source>
        <dbReference type="ARBA" id="ARBA00004496"/>
    </source>
</evidence>
<keyword evidence="7" id="KW-0812">Transmembrane</keyword>
<accession>A0A937KE05</accession>
<feature type="repeat" description="TPR" evidence="6">
    <location>
        <begin position="200"/>
        <end position="233"/>
    </location>
</feature>
<evidence type="ECO:0000313" key="9">
    <source>
        <dbReference type="Proteomes" id="UP000614216"/>
    </source>
</evidence>
<evidence type="ECO:0000256" key="6">
    <source>
        <dbReference type="PROSITE-ProRule" id="PRU00339"/>
    </source>
</evidence>
<dbReference type="Proteomes" id="UP000614216">
    <property type="component" value="Unassembled WGS sequence"/>
</dbReference>
<dbReference type="Gene3D" id="1.25.40.10">
    <property type="entry name" value="Tetratricopeptide repeat domain"/>
    <property type="match status" value="2"/>
</dbReference>
<evidence type="ECO:0000256" key="7">
    <source>
        <dbReference type="SAM" id="Phobius"/>
    </source>
</evidence>
<dbReference type="SMART" id="SM00028">
    <property type="entry name" value="TPR"/>
    <property type="match status" value="4"/>
</dbReference>
<protein>
    <submittedName>
        <fullName evidence="8">Tetratricopeptide repeat protein</fullName>
    </submittedName>
</protein>
<dbReference type="RefSeq" id="WP_202856293.1">
    <property type="nucleotide sequence ID" value="NZ_JAEUGD010000038.1"/>
</dbReference>
<evidence type="ECO:0000256" key="3">
    <source>
        <dbReference type="ARBA" id="ARBA00022737"/>
    </source>
</evidence>
<evidence type="ECO:0000256" key="2">
    <source>
        <dbReference type="ARBA" id="ARBA00022490"/>
    </source>
</evidence>
<evidence type="ECO:0000256" key="5">
    <source>
        <dbReference type="ARBA" id="ARBA00038253"/>
    </source>
</evidence>
<feature type="repeat" description="TPR" evidence="6">
    <location>
        <begin position="240"/>
        <end position="273"/>
    </location>
</feature>
<evidence type="ECO:0000313" key="8">
    <source>
        <dbReference type="EMBL" id="MBL6446748.1"/>
    </source>
</evidence>
<dbReference type="AlphaFoldDB" id="A0A937KE05"/>
<dbReference type="PANTHER" id="PTHR46630:SF1">
    <property type="entry name" value="TETRATRICOPEPTIDE REPEAT PROTEIN 29"/>
    <property type="match status" value="1"/>
</dbReference>
<dbReference type="InterPro" id="IPR019734">
    <property type="entry name" value="TPR_rpt"/>
</dbReference>
<reference evidence="8" key="1">
    <citation type="submission" date="2021-01" db="EMBL/GenBank/DDBJ databases">
        <title>Fulvivirga kasyanovii gen. nov., sp nov., a novel member of the phylum Bacteroidetes isolated from seawater in a mussel farm.</title>
        <authorList>
            <person name="Zhao L.-H."/>
            <person name="Wang Z.-J."/>
        </authorList>
    </citation>
    <scope>NUCLEOTIDE SEQUENCE</scope>
    <source>
        <strain evidence="8">29W222</strain>
    </source>
</reference>
<gene>
    <name evidence="8" type="ORF">JMN32_10525</name>
</gene>
<dbReference type="EMBL" id="JAEUGD010000038">
    <property type="protein sequence ID" value="MBL6446748.1"/>
    <property type="molecule type" value="Genomic_DNA"/>
</dbReference>
<comment type="caution">
    <text evidence="8">The sequence shown here is derived from an EMBL/GenBank/DDBJ whole genome shotgun (WGS) entry which is preliminary data.</text>
</comment>
<name>A0A937KE05_9BACT</name>